<evidence type="ECO:0000256" key="1">
    <source>
        <dbReference type="SAM" id="MobiDB-lite"/>
    </source>
</evidence>
<keyword evidence="3" id="KW-1185">Reference proteome</keyword>
<reference evidence="2" key="2">
    <citation type="submission" date="2023-06" db="EMBL/GenBank/DDBJ databases">
        <authorList>
            <consortium name="Lawrence Berkeley National Laboratory"/>
            <person name="Mondo S.J."/>
            <person name="Hensen N."/>
            <person name="Bonometti L."/>
            <person name="Westerberg I."/>
            <person name="Brannstrom I.O."/>
            <person name="Guillou S."/>
            <person name="Cros-Aarteil S."/>
            <person name="Calhoun S."/>
            <person name="Haridas S."/>
            <person name="Kuo A."/>
            <person name="Pangilinan J."/>
            <person name="Riley R."/>
            <person name="Labutti K."/>
            <person name="Andreopoulos B."/>
            <person name="Lipzen A."/>
            <person name="Chen C."/>
            <person name="Yanf M."/>
            <person name="Daum C."/>
            <person name="Ng V."/>
            <person name="Clum A."/>
            <person name="Steindorff A."/>
            <person name="Ohm R."/>
            <person name="Martin F."/>
            <person name="Silar P."/>
            <person name="Natvig D."/>
            <person name="Lalanne C."/>
            <person name="Gautier V."/>
            <person name="Ament-Velasquez S.L."/>
            <person name="Kruys A."/>
            <person name="Hutchinson M.I."/>
            <person name="Powell A.J."/>
            <person name="Barry K."/>
            <person name="Miller A.N."/>
            <person name="Grigoriev I.V."/>
            <person name="Debuchy R."/>
            <person name="Gladieux P."/>
            <person name="Thoren M.H."/>
            <person name="Johannesson H."/>
        </authorList>
    </citation>
    <scope>NUCLEOTIDE SEQUENCE</scope>
    <source>
        <strain evidence="2">CBS 626.80</strain>
    </source>
</reference>
<dbReference type="InterPro" id="IPR037830">
    <property type="entry name" value="ZZZ3"/>
</dbReference>
<feature type="compositionally biased region" description="Low complexity" evidence="1">
    <location>
        <begin position="83"/>
        <end position="116"/>
    </location>
</feature>
<evidence type="ECO:0000313" key="2">
    <source>
        <dbReference type="EMBL" id="KAK3949766.1"/>
    </source>
</evidence>
<feature type="compositionally biased region" description="Polar residues" evidence="1">
    <location>
        <begin position="311"/>
        <end position="324"/>
    </location>
</feature>
<feature type="region of interest" description="Disordered" evidence="1">
    <location>
        <begin position="403"/>
        <end position="422"/>
    </location>
</feature>
<sequence>MGFMPGLTVTTRVPPDAGTTSPRTAGDVRAPDAEKAPQNDAPSPTRPPVSPITPTQESARLSGPAPGGYGDGLNQHHHHRQQQHTAFSSSASASSHSPTPPLSSNNNNDNNNTNISIFAQGRPTFTHSQPDQIGIQPPPPQPIAFDDNPDVLALKSAINILQLQRQRATADIQALNRAKVAALSDPGAFVADLAAGRIGMDGDPLVNGPGVGGDGSSDDDDGDDDEDGNEDEDADEDMNSENSDNDDGDDEKEEEASSSSESRHDQDGDISMSGAGAGSSTSAPNTNNNNSSSSKNNRRKIAARRKDRVSKTASKQPQDLSKTWRTLPKPQTVVRCPPINWAQYAVVGESLDKLHREQLAAPTLGVPAVVSPGGMYEFRGTATTTPGGGNIGSGSGSGYAVGDNTTGTGTADRTTTPPTVTGTEGYTNITGQQQIPGDTQGQGQGPHIARHQQPQRLIGIAAPYTPGRDKIDRGAGRKGSKR</sequence>
<feature type="compositionally biased region" description="Acidic residues" evidence="1">
    <location>
        <begin position="216"/>
        <end position="256"/>
    </location>
</feature>
<feature type="compositionally biased region" description="Low complexity" evidence="1">
    <location>
        <begin position="271"/>
        <end position="295"/>
    </location>
</feature>
<dbReference type="AlphaFoldDB" id="A0AAN6NRL8"/>
<feature type="region of interest" description="Disordered" evidence="1">
    <location>
        <begin position="432"/>
        <end position="482"/>
    </location>
</feature>
<feature type="region of interest" description="Disordered" evidence="1">
    <location>
        <begin position="1"/>
        <end position="116"/>
    </location>
</feature>
<feature type="region of interest" description="Disordered" evidence="1">
    <location>
        <begin position="201"/>
        <end position="326"/>
    </location>
</feature>
<organism evidence="2 3">
    <name type="scientific">Pseudoneurospora amorphoporcata</name>
    <dbReference type="NCBI Taxonomy" id="241081"/>
    <lineage>
        <taxon>Eukaryota</taxon>
        <taxon>Fungi</taxon>
        <taxon>Dikarya</taxon>
        <taxon>Ascomycota</taxon>
        <taxon>Pezizomycotina</taxon>
        <taxon>Sordariomycetes</taxon>
        <taxon>Sordariomycetidae</taxon>
        <taxon>Sordariales</taxon>
        <taxon>Sordariaceae</taxon>
        <taxon>Pseudoneurospora</taxon>
    </lineage>
</organism>
<proteinExistence type="predicted"/>
<dbReference type="EMBL" id="MU859202">
    <property type="protein sequence ID" value="KAK3949766.1"/>
    <property type="molecule type" value="Genomic_DNA"/>
</dbReference>
<accession>A0AAN6NRL8</accession>
<protein>
    <submittedName>
        <fullName evidence="2">Uncharacterized protein</fullName>
    </submittedName>
</protein>
<name>A0AAN6NRL8_9PEZI</name>
<feature type="compositionally biased region" description="Low complexity" evidence="1">
    <location>
        <begin position="405"/>
        <end position="422"/>
    </location>
</feature>
<dbReference type="PANTHER" id="PTHR22705:SF0">
    <property type="entry name" value="ZZ-TYPE ZINC FINGER-CONTAINING PROTEIN 3"/>
    <property type="match status" value="1"/>
</dbReference>
<dbReference type="PANTHER" id="PTHR22705">
    <property type="entry name" value="ZINC FINGER, ZZ DOMAIN CONTAINING 3"/>
    <property type="match status" value="1"/>
</dbReference>
<gene>
    <name evidence="2" type="ORF">QBC32DRAFT_348340</name>
</gene>
<feature type="compositionally biased region" description="Basic residues" evidence="1">
    <location>
        <begin position="296"/>
        <end position="308"/>
    </location>
</feature>
<feature type="compositionally biased region" description="Polar residues" evidence="1">
    <location>
        <begin position="432"/>
        <end position="441"/>
    </location>
</feature>
<evidence type="ECO:0000313" key="3">
    <source>
        <dbReference type="Proteomes" id="UP001303222"/>
    </source>
</evidence>
<dbReference type="Proteomes" id="UP001303222">
    <property type="component" value="Unassembled WGS sequence"/>
</dbReference>
<comment type="caution">
    <text evidence="2">The sequence shown here is derived from an EMBL/GenBank/DDBJ whole genome shotgun (WGS) entry which is preliminary data.</text>
</comment>
<reference evidence="2" key="1">
    <citation type="journal article" date="2023" name="Mol. Phylogenet. Evol.">
        <title>Genome-scale phylogeny and comparative genomics of the fungal order Sordariales.</title>
        <authorList>
            <person name="Hensen N."/>
            <person name="Bonometti L."/>
            <person name="Westerberg I."/>
            <person name="Brannstrom I.O."/>
            <person name="Guillou S."/>
            <person name="Cros-Aarteil S."/>
            <person name="Calhoun S."/>
            <person name="Haridas S."/>
            <person name="Kuo A."/>
            <person name="Mondo S."/>
            <person name="Pangilinan J."/>
            <person name="Riley R."/>
            <person name="LaButti K."/>
            <person name="Andreopoulos B."/>
            <person name="Lipzen A."/>
            <person name="Chen C."/>
            <person name="Yan M."/>
            <person name="Daum C."/>
            <person name="Ng V."/>
            <person name="Clum A."/>
            <person name="Steindorff A."/>
            <person name="Ohm R.A."/>
            <person name="Martin F."/>
            <person name="Silar P."/>
            <person name="Natvig D.O."/>
            <person name="Lalanne C."/>
            <person name="Gautier V."/>
            <person name="Ament-Velasquez S.L."/>
            <person name="Kruys A."/>
            <person name="Hutchinson M.I."/>
            <person name="Powell A.J."/>
            <person name="Barry K."/>
            <person name="Miller A.N."/>
            <person name="Grigoriev I.V."/>
            <person name="Debuchy R."/>
            <person name="Gladieux P."/>
            <person name="Hiltunen Thoren M."/>
            <person name="Johannesson H."/>
        </authorList>
    </citation>
    <scope>NUCLEOTIDE SEQUENCE</scope>
    <source>
        <strain evidence="2">CBS 626.80</strain>
    </source>
</reference>